<evidence type="ECO:0000256" key="8">
    <source>
        <dbReference type="ARBA" id="ARBA00023209"/>
    </source>
</evidence>
<evidence type="ECO:0000256" key="6">
    <source>
        <dbReference type="ARBA" id="ARBA00023098"/>
    </source>
</evidence>
<dbReference type="RefSeq" id="WP_071970354.1">
    <property type="nucleotide sequence ID" value="NZ_CP018076.1"/>
</dbReference>
<comment type="catalytic activity">
    <reaction evidence="10">
        <text>an acyl phosphate + sn-glycerol 3-phosphate = a 1-acyl-sn-glycero-3-phosphate + phosphate</text>
        <dbReference type="Rhea" id="RHEA:34075"/>
        <dbReference type="ChEBI" id="CHEBI:43474"/>
        <dbReference type="ChEBI" id="CHEBI:57597"/>
        <dbReference type="ChEBI" id="CHEBI:57970"/>
        <dbReference type="ChEBI" id="CHEBI:59918"/>
        <dbReference type="EC" id="2.3.1.275"/>
    </reaction>
</comment>
<evidence type="ECO:0000313" key="11">
    <source>
        <dbReference type="EMBL" id="APE42584.1"/>
    </source>
</evidence>
<dbReference type="GO" id="GO:0043772">
    <property type="term" value="F:acyl-phosphate glycerol-3-phosphate acyltransferase activity"/>
    <property type="evidence" value="ECO:0007669"/>
    <property type="project" value="UniProtKB-UniRule"/>
</dbReference>
<evidence type="ECO:0000256" key="4">
    <source>
        <dbReference type="ARBA" id="ARBA00022692"/>
    </source>
</evidence>
<evidence type="ECO:0000256" key="5">
    <source>
        <dbReference type="ARBA" id="ARBA00022989"/>
    </source>
</evidence>
<keyword evidence="11" id="KW-0012">Acyltransferase</keyword>
<gene>
    <name evidence="10" type="primary">plsY</name>
    <name evidence="11" type="ORF">BOO69_03495</name>
</gene>
<feature type="transmembrane region" description="Helical" evidence="10">
    <location>
        <begin position="87"/>
        <end position="104"/>
    </location>
</feature>
<keyword evidence="5 10" id="KW-1133">Transmembrane helix</keyword>
<evidence type="ECO:0000256" key="9">
    <source>
        <dbReference type="ARBA" id="ARBA00023264"/>
    </source>
</evidence>
<dbReference type="OrthoDB" id="9777124at2"/>
<dbReference type="UniPathway" id="UPA00085"/>
<dbReference type="AlphaFoldDB" id="A0A1J0WEH5"/>
<dbReference type="PANTHER" id="PTHR30309:SF0">
    <property type="entry name" value="GLYCEROL-3-PHOSPHATE ACYLTRANSFERASE-RELATED"/>
    <property type="match status" value="1"/>
</dbReference>
<dbReference type="NCBIfam" id="TIGR00023">
    <property type="entry name" value="glycerol-3-phosphate 1-O-acyltransferase PlsY"/>
    <property type="match status" value="1"/>
</dbReference>
<comment type="pathway">
    <text evidence="10">Lipid metabolism; phospholipid metabolism.</text>
</comment>
<dbReference type="KEGG" id="suam:BOO69_03495"/>
<keyword evidence="4 10" id="KW-0812">Transmembrane</keyword>
<dbReference type="InterPro" id="IPR003811">
    <property type="entry name" value="G3P_acylTferase_PlsY"/>
</dbReference>
<keyword evidence="12" id="KW-1185">Reference proteome</keyword>
<organism evidence="11 12">
    <name type="scientific">Sulfitobacter alexandrii</name>
    <dbReference type="NCBI Taxonomy" id="1917485"/>
    <lineage>
        <taxon>Bacteria</taxon>
        <taxon>Pseudomonadati</taxon>
        <taxon>Pseudomonadota</taxon>
        <taxon>Alphaproteobacteria</taxon>
        <taxon>Rhodobacterales</taxon>
        <taxon>Roseobacteraceae</taxon>
        <taxon>Sulfitobacter</taxon>
    </lineage>
</organism>
<evidence type="ECO:0000313" key="12">
    <source>
        <dbReference type="Proteomes" id="UP000181897"/>
    </source>
</evidence>
<feature type="transmembrane region" description="Helical" evidence="10">
    <location>
        <begin position="116"/>
        <end position="138"/>
    </location>
</feature>
<keyword evidence="1 10" id="KW-1003">Cell membrane</keyword>
<comment type="subcellular location">
    <subcellularLocation>
        <location evidence="10">Cell membrane</location>
        <topology evidence="10">Multi-pass membrane protein</topology>
    </subcellularLocation>
</comment>
<evidence type="ECO:0000256" key="10">
    <source>
        <dbReference type="HAMAP-Rule" id="MF_01043"/>
    </source>
</evidence>
<keyword evidence="7 10" id="KW-0472">Membrane</keyword>
<dbReference type="Proteomes" id="UP000181897">
    <property type="component" value="Chromosome"/>
</dbReference>
<proteinExistence type="inferred from homology"/>
<evidence type="ECO:0000256" key="3">
    <source>
        <dbReference type="ARBA" id="ARBA00022679"/>
    </source>
</evidence>
<dbReference type="STRING" id="1917485.BOO69_03495"/>
<dbReference type="SMART" id="SM01207">
    <property type="entry name" value="G3P_acyltransf"/>
    <property type="match status" value="1"/>
</dbReference>
<keyword evidence="8 10" id="KW-0594">Phospholipid biosynthesis</keyword>
<reference evidence="11 12" key="1">
    <citation type="submission" date="2016-11" db="EMBL/GenBank/DDBJ databases">
        <title>Complete genome sequence of Sulfitobacter sp. AM1-D1, a toxic bacteria associated with marine dinoflagellate Alexandrium minutum in East China Sea.</title>
        <authorList>
            <person name="Yang Q."/>
            <person name="Zhang X."/>
            <person name="Tian X."/>
        </authorList>
    </citation>
    <scope>NUCLEOTIDE SEQUENCE [LARGE SCALE GENOMIC DNA]</scope>
    <source>
        <strain evidence="11 12">AM1-D1</strain>
    </source>
</reference>
<dbReference type="GO" id="GO:0008654">
    <property type="term" value="P:phospholipid biosynthetic process"/>
    <property type="evidence" value="ECO:0007669"/>
    <property type="project" value="UniProtKB-UniRule"/>
</dbReference>
<feature type="transmembrane region" description="Helical" evidence="10">
    <location>
        <begin position="158"/>
        <end position="181"/>
    </location>
</feature>
<evidence type="ECO:0000256" key="2">
    <source>
        <dbReference type="ARBA" id="ARBA00022516"/>
    </source>
</evidence>
<comment type="function">
    <text evidence="10">Catalyzes the transfer of an acyl group from acyl-phosphate (acyl-PO(4)) to glycerol-3-phosphate (G3P) to form lysophosphatidic acid (LPA). This enzyme utilizes acyl-phosphate as fatty acyl donor, but not acyl-CoA or acyl-ACP.</text>
</comment>
<comment type="subunit">
    <text evidence="10">Probably interacts with PlsX.</text>
</comment>
<keyword evidence="3 10" id="KW-0808">Transferase</keyword>
<keyword evidence="9 10" id="KW-1208">Phospholipid metabolism</keyword>
<keyword evidence="2 10" id="KW-0444">Lipid biosynthesis</keyword>
<feature type="transmembrane region" description="Helical" evidence="10">
    <location>
        <begin position="12"/>
        <end position="31"/>
    </location>
</feature>
<protein>
    <recommendedName>
        <fullName evidence="10">Glycerol-3-phosphate acyltransferase</fullName>
    </recommendedName>
    <alternativeName>
        <fullName evidence="10">Acyl-PO4 G3P acyltransferase</fullName>
    </alternativeName>
    <alternativeName>
        <fullName evidence="10">Acyl-phosphate--glycerol-3-phosphate acyltransferase</fullName>
    </alternativeName>
    <alternativeName>
        <fullName evidence="10">G3P acyltransferase</fullName>
        <shortName evidence="10">GPAT</shortName>
        <ecNumber evidence="10">2.3.1.275</ecNumber>
    </alternativeName>
    <alternativeName>
        <fullName evidence="10">Lysophosphatidic acid synthase</fullName>
        <shortName evidence="10">LPA synthase</shortName>
    </alternativeName>
</protein>
<accession>A0A1J0WEH5</accession>
<dbReference type="HAMAP" id="MF_01043">
    <property type="entry name" value="PlsY"/>
    <property type="match status" value="1"/>
</dbReference>
<dbReference type="EC" id="2.3.1.275" evidence="10"/>
<dbReference type="Pfam" id="PF02660">
    <property type="entry name" value="G3P_acyltransf"/>
    <property type="match status" value="1"/>
</dbReference>
<dbReference type="EMBL" id="CP018076">
    <property type="protein sequence ID" value="APE42584.1"/>
    <property type="molecule type" value="Genomic_DNA"/>
</dbReference>
<evidence type="ECO:0000256" key="7">
    <source>
        <dbReference type="ARBA" id="ARBA00023136"/>
    </source>
</evidence>
<dbReference type="GO" id="GO:0005886">
    <property type="term" value="C:plasma membrane"/>
    <property type="evidence" value="ECO:0007669"/>
    <property type="project" value="UniProtKB-SubCell"/>
</dbReference>
<sequence length="202" mass="20686">MPIIETSTALLIFWGVLGYLLGSIPFGMVLARVMGLGNLRTIGSGNIGATNVLRTGNKTAAALTLLLDGAKGAVAVLLARAMAGEDAAQLAGLMAMLGHCYPVWLRFNGGKGVATFLGILLALAWPVGLGCCAAWLIGALTSRISSVGALAAASASTFLMVVFGAGQALLLGAVLTLLVFWRHRGNIKRIKAGTEPRIGKAA</sequence>
<keyword evidence="6 10" id="KW-0443">Lipid metabolism</keyword>
<evidence type="ECO:0000256" key="1">
    <source>
        <dbReference type="ARBA" id="ARBA00022475"/>
    </source>
</evidence>
<name>A0A1J0WEH5_9RHOB</name>
<dbReference type="PANTHER" id="PTHR30309">
    <property type="entry name" value="INNER MEMBRANE PROTEIN YGIH"/>
    <property type="match status" value="1"/>
</dbReference>
<comment type="similarity">
    <text evidence="10">Belongs to the PlsY family.</text>
</comment>